<keyword evidence="1" id="KW-0472">Membrane</keyword>
<evidence type="ECO:0000256" key="1">
    <source>
        <dbReference type="SAM" id="Phobius"/>
    </source>
</evidence>
<sequence length="129" mass="13591">MAAGPVVVAASTVQEDLTRTPAWWWLPVEALGLAGCAWLALRMLLWRITATPQGLRVRRLRRETLLPWAEVTEVTGNGAGALTFVGACAGPATAGGGRVVLDYAGFPRSRGTAGEITALIRDPALRPTG</sequence>
<accession>A0ABU7PG86</accession>
<gene>
    <name evidence="3" type="ORF">V2S66_22470</name>
</gene>
<evidence type="ECO:0000259" key="2">
    <source>
        <dbReference type="Pfam" id="PF10756"/>
    </source>
</evidence>
<protein>
    <submittedName>
        <fullName evidence="3">PH domain-containing protein</fullName>
    </submittedName>
</protein>
<proteinExistence type="predicted"/>
<keyword evidence="1" id="KW-0812">Transmembrane</keyword>
<name>A0ABU7PG86_9ACTN</name>
<dbReference type="Pfam" id="PF10756">
    <property type="entry name" value="bPH_6"/>
    <property type="match status" value="1"/>
</dbReference>
<dbReference type="InterPro" id="IPR019692">
    <property type="entry name" value="CFP-6_PH"/>
</dbReference>
<reference evidence="3 4" key="1">
    <citation type="submission" date="2023-12" db="EMBL/GenBank/DDBJ databases">
        <title>Streptomyces sp. V4-01.</title>
        <authorList>
            <person name="Somphong A."/>
            <person name="Phongsopitanun W."/>
        </authorList>
    </citation>
    <scope>NUCLEOTIDE SEQUENCE [LARGE SCALE GENOMIC DNA]</scope>
    <source>
        <strain evidence="3 4">V4-01</strain>
    </source>
</reference>
<dbReference type="Proteomes" id="UP001344658">
    <property type="component" value="Unassembled WGS sequence"/>
</dbReference>
<feature type="domain" description="Low molecular weight protein antigen 6 PH" evidence="2">
    <location>
        <begin position="47"/>
        <end position="82"/>
    </location>
</feature>
<keyword evidence="1" id="KW-1133">Transmembrane helix</keyword>
<keyword evidence="4" id="KW-1185">Reference proteome</keyword>
<comment type="caution">
    <text evidence="3">The sequence shown here is derived from an EMBL/GenBank/DDBJ whole genome shotgun (WGS) entry which is preliminary data.</text>
</comment>
<feature type="transmembrane region" description="Helical" evidence="1">
    <location>
        <begin position="22"/>
        <end position="41"/>
    </location>
</feature>
<dbReference type="EMBL" id="JAZEWV010000020">
    <property type="protein sequence ID" value="MEE4544723.1"/>
    <property type="molecule type" value="Genomic_DNA"/>
</dbReference>
<evidence type="ECO:0000313" key="3">
    <source>
        <dbReference type="EMBL" id="MEE4544723.1"/>
    </source>
</evidence>
<dbReference type="RefSeq" id="WP_330797768.1">
    <property type="nucleotide sequence ID" value="NZ_JAZEWV010000020.1"/>
</dbReference>
<evidence type="ECO:0000313" key="4">
    <source>
        <dbReference type="Proteomes" id="UP001344658"/>
    </source>
</evidence>
<organism evidence="3 4">
    <name type="scientific">Actinacidiphila polyblastidii</name>
    <dbReference type="NCBI Taxonomy" id="3110430"/>
    <lineage>
        <taxon>Bacteria</taxon>
        <taxon>Bacillati</taxon>
        <taxon>Actinomycetota</taxon>
        <taxon>Actinomycetes</taxon>
        <taxon>Kitasatosporales</taxon>
        <taxon>Streptomycetaceae</taxon>
        <taxon>Actinacidiphila</taxon>
    </lineage>
</organism>